<keyword evidence="1" id="KW-1133">Transmembrane helix</keyword>
<proteinExistence type="predicted"/>
<sequence>MFIPESCKTYPARSIFQHIITHPVLAPVLIWLTLARITESVQLTLQAFSFAGCILVIRLLITKDYDLNALASTMLG</sequence>
<feature type="transmembrane region" description="Helical" evidence="1">
    <location>
        <begin position="41"/>
        <end position="61"/>
    </location>
</feature>
<keyword evidence="1" id="KW-0812">Transmembrane</keyword>
<name>A0ABX2FQK7_9BACT</name>
<reference evidence="2 3" key="1">
    <citation type="submission" date="2020-05" db="EMBL/GenBank/DDBJ databases">
        <title>Genomic Encyclopedia of Type Strains, Phase IV (KMG-V): Genome sequencing to study the core and pangenomes of soil and plant-associated prokaryotes.</title>
        <authorList>
            <person name="Whitman W."/>
        </authorList>
    </citation>
    <scope>NUCLEOTIDE SEQUENCE [LARGE SCALE GENOMIC DNA]</scope>
    <source>
        <strain evidence="2 3">9A</strain>
    </source>
</reference>
<protein>
    <submittedName>
        <fullName evidence="2">Uncharacterized protein</fullName>
    </submittedName>
</protein>
<accession>A0ABX2FQK7</accession>
<evidence type="ECO:0000313" key="3">
    <source>
        <dbReference type="Proteomes" id="UP000779507"/>
    </source>
</evidence>
<keyword evidence="3" id="KW-1185">Reference proteome</keyword>
<dbReference type="RefSeq" id="WP_173809421.1">
    <property type="nucleotide sequence ID" value="NZ_JABSNP010000005.1"/>
</dbReference>
<dbReference type="Proteomes" id="UP000779507">
    <property type="component" value="Unassembled WGS sequence"/>
</dbReference>
<keyword evidence="1" id="KW-0472">Membrane</keyword>
<organism evidence="2 3">
    <name type="scientific">Hymenobacter caeli</name>
    <dbReference type="NCBI Taxonomy" id="2735894"/>
    <lineage>
        <taxon>Bacteria</taxon>
        <taxon>Pseudomonadati</taxon>
        <taxon>Bacteroidota</taxon>
        <taxon>Cytophagia</taxon>
        <taxon>Cytophagales</taxon>
        <taxon>Hymenobacteraceae</taxon>
        <taxon>Hymenobacter</taxon>
    </lineage>
</organism>
<feature type="transmembrane region" description="Helical" evidence="1">
    <location>
        <begin position="15"/>
        <end position="34"/>
    </location>
</feature>
<evidence type="ECO:0000313" key="2">
    <source>
        <dbReference type="EMBL" id="NRT18679.1"/>
    </source>
</evidence>
<evidence type="ECO:0000256" key="1">
    <source>
        <dbReference type="SAM" id="Phobius"/>
    </source>
</evidence>
<gene>
    <name evidence="2" type="ORF">HNP98_001500</name>
</gene>
<comment type="caution">
    <text evidence="2">The sequence shown here is derived from an EMBL/GenBank/DDBJ whole genome shotgun (WGS) entry which is preliminary data.</text>
</comment>
<dbReference type="EMBL" id="JABSNP010000005">
    <property type="protein sequence ID" value="NRT18679.1"/>
    <property type="molecule type" value="Genomic_DNA"/>
</dbReference>